<keyword evidence="7" id="KW-1185">Reference proteome</keyword>
<proteinExistence type="inferred from homology"/>
<dbReference type="Pfam" id="PF05721">
    <property type="entry name" value="PhyH"/>
    <property type="match status" value="1"/>
</dbReference>
<feature type="region of interest" description="Disordered" evidence="5">
    <location>
        <begin position="145"/>
        <end position="164"/>
    </location>
</feature>
<dbReference type="GO" id="GO:0051213">
    <property type="term" value="F:dioxygenase activity"/>
    <property type="evidence" value="ECO:0007669"/>
    <property type="project" value="UniProtKB-KW"/>
</dbReference>
<evidence type="ECO:0000256" key="3">
    <source>
        <dbReference type="ARBA" id="ARBA00022723"/>
    </source>
</evidence>
<evidence type="ECO:0000313" key="6">
    <source>
        <dbReference type="EMBL" id="QBM88413.1"/>
    </source>
</evidence>
<dbReference type="STRING" id="2163413.A0A4V1AE93"/>
<evidence type="ECO:0000256" key="4">
    <source>
        <dbReference type="ARBA" id="ARBA00023004"/>
    </source>
</evidence>
<evidence type="ECO:0000256" key="5">
    <source>
        <dbReference type="SAM" id="MobiDB-lite"/>
    </source>
</evidence>
<dbReference type="PANTHER" id="PTHR20883">
    <property type="entry name" value="PHYTANOYL-COA DIOXYGENASE DOMAIN CONTAINING 1"/>
    <property type="match status" value="1"/>
</dbReference>
<evidence type="ECO:0000313" key="7">
    <source>
        <dbReference type="Proteomes" id="UP000292447"/>
    </source>
</evidence>
<organism evidence="6 7">
    <name type="scientific">Metschnikowia aff. pulcherrima</name>
    <dbReference type="NCBI Taxonomy" id="2163413"/>
    <lineage>
        <taxon>Eukaryota</taxon>
        <taxon>Fungi</taxon>
        <taxon>Dikarya</taxon>
        <taxon>Ascomycota</taxon>
        <taxon>Saccharomycotina</taxon>
        <taxon>Pichiomycetes</taxon>
        <taxon>Metschnikowiaceae</taxon>
        <taxon>Metschnikowia</taxon>
    </lineage>
</organism>
<dbReference type="Proteomes" id="UP000292447">
    <property type="component" value="Chromosome III"/>
</dbReference>
<keyword evidence="3" id="KW-0479">Metal-binding</keyword>
<dbReference type="GO" id="GO:0046872">
    <property type="term" value="F:metal ion binding"/>
    <property type="evidence" value="ECO:0007669"/>
    <property type="project" value="UniProtKB-KW"/>
</dbReference>
<gene>
    <name evidence="6" type="primary">MPUL0C03810</name>
    <name evidence="6" type="ORF">METSCH_C03810</name>
</gene>
<comment type="cofactor">
    <cofactor evidence="1">
        <name>Fe cation</name>
        <dbReference type="ChEBI" id="CHEBI:24875"/>
    </cofactor>
</comment>
<keyword evidence="6" id="KW-0560">Oxidoreductase</keyword>
<keyword evidence="6" id="KW-0223">Dioxygenase</keyword>
<evidence type="ECO:0000256" key="2">
    <source>
        <dbReference type="ARBA" id="ARBA00005830"/>
    </source>
</evidence>
<protein>
    <submittedName>
        <fullName evidence="6">Phytanoyl-CoA dioxygenase PhyH</fullName>
    </submittedName>
</protein>
<dbReference type="PANTHER" id="PTHR20883:SF15">
    <property type="entry name" value="PHYTANOYL-COA DIOXYGENASE DOMAIN-CONTAINING PROTEIN 1"/>
    <property type="match status" value="1"/>
</dbReference>
<comment type="similarity">
    <text evidence="2">Belongs to the PhyH family.</text>
</comment>
<sequence>MTGLTQEQARTFNDEGMLCIPDFLSLQEISQMMASAHTLLADLDLEKHPKTQFKTKENDHVGDQYFFDSSDKVSYFFDTDAFDANGQLQYPKEQAVNKIGHGLHMHHDVFREITFKEQIKQIARDLHYTDPRVLQSMLIFKNATGTKNGSEKHKKNVGGEGRENNVPVHNDGTFLYTSPQSALGFWFALEDCTPENGCLSYHPGSHKTFPINKRFVRIDGGAKGCNMIDLDTDKPMPEDHPDKYRLVECKAGSLILIHNSVLHKLEKNVLGKSRFAYAFHLIDGTAEYDELNWLQVPSTGGSNFLKLYDGN</sequence>
<dbReference type="AlphaFoldDB" id="A0A4V1AE93"/>
<dbReference type="SUPFAM" id="SSF51197">
    <property type="entry name" value="Clavaminate synthase-like"/>
    <property type="match status" value="1"/>
</dbReference>
<dbReference type="InterPro" id="IPR008775">
    <property type="entry name" value="Phytyl_CoA_dOase-like"/>
</dbReference>
<name>A0A4V1AE93_9ASCO</name>
<dbReference type="EMBL" id="CP034458">
    <property type="protein sequence ID" value="QBM88413.1"/>
    <property type="molecule type" value="Genomic_DNA"/>
</dbReference>
<dbReference type="Gene3D" id="2.60.120.620">
    <property type="entry name" value="q2cbj1_9rhob like domain"/>
    <property type="match status" value="1"/>
</dbReference>
<accession>A0A4V1AE93</accession>
<reference evidence="7" key="1">
    <citation type="submission" date="2019-03" db="EMBL/GenBank/DDBJ databases">
        <title>Snf2 controls pulcherriminic acid biosynthesis and connects pigmentation and antifungal activity of the yeast Metschnikowia pulcherrima.</title>
        <authorList>
            <person name="Gore-Lloyd D."/>
            <person name="Sumann I."/>
            <person name="Brachmann A.O."/>
            <person name="Schneeberger K."/>
            <person name="Ortiz-Merino R.A."/>
            <person name="Moreno-Beltran M."/>
            <person name="Schlaefli M."/>
            <person name="Kirner P."/>
            <person name="Santos Kron A."/>
            <person name="Wolfe K.H."/>
            <person name="Piel J."/>
            <person name="Ahrens C.H."/>
            <person name="Henk D."/>
            <person name="Freimoser F.M."/>
        </authorList>
    </citation>
    <scope>NUCLEOTIDE SEQUENCE [LARGE SCALE GENOMIC DNA]</scope>
    <source>
        <strain evidence="7">APC 1.2</strain>
    </source>
</reference>
<evidence type="ECO:0000256" key="1">
    <source>
        <dbReference type="ARBA" id="ARBA00001962"/>
    </source>
</evidence>
<keyword evidence="4" id="KW-0408">Iron</keyword>